<evidence type="ECO:0000313" key="3">
    <source>
        <dbReference type="Proteomes" id="UP000039370"/>
    </source>
</evidence>
<accession>A0A0B7I774</accession>
<protein>
    <submittedName>
        <fullName evidence="2">Uncharacterized protein</fullName>
    </submittedName>
</protein>
<name>A0A0B7I774_9FLAO</name>
<proteinExistence type="predicted"/>
<evidence type="ECO:0000313" key="4">
    <source>
        <dbReference type="Proteomes" id="UP000044026"/>
    </source>
</evidence>
<evidence type="ECO:0000313" key="2">
    <source>
        <dbReference type="EMBL" id="CEN47585.1"/>
    </source>
</evidence>
<dbReference type="Proteomes" id="UP000039370">
    <property type="component" value="Unassembled WGS sequence"/>
</dbReference>
<gene>
    <name evidence="2" type="ORF">CCAN11_1470010</name>
    <name evidence="1" type="ORF">CCAN12_330006</name>
</gene>
<dbReference type="EMBL" id="CDOE01000027">
    <property type="protein sequence ID" value="CEN33085.1"/>
    <property type="molecule type" value="Genomic_DNA"/>
</dbReference>
<dbReference type="AlphaFoldDB" id="A0A0B7I774"/>
<evidence type="ECO:0000313" key="1">
    <source>
        <dbReference type="EMBL" id="CEN33085.1"/>
    </source>
</evidence>
<dbReference type="EMBL" id="CDOK01000054">
    <property type="protein sequence ID" value="CEN47585.1"/>
    <property type="molecule type" value="Genomic_DNA"/>
</dbReference>
<dbReference type="Proteomes" id="UP000044026">
    <property type="component" value="Unassembled WGS sequence"/>
</dbReference>
<organism evidence="2 3">
    <name type="scientific">Capnocytophaga canimorsus</name>
    <dbReference type="NCBI Taxonomy" id="28188"/>
    <lineage>
        <taxon>Bacteria</taxon>
        <taxon>Pseudomonadati</taxon>
        <taxon>Bacteroidota</taxon>
        <taxon>Flavobacteriia</taxon>
        <taxon>Flavobacteriales</taxon>
        <taxon>Flavobacteriaceae</taxon>
        <taxon>Capnocytophaga</taxon>
    </lineage>
</organism>
<reference evidence="3 4" key="1">
    <citation type="submission" date="2015-01" db="EMBL/GenBank/DDBJ databases">
        <authorList>
            <person name="MANFREDI Pablo"/>
        </authorList>
    </citation>
    <scope>NUCLEOTIDE SEQUENCE [LARGE SCALE GENOMIC DNA]</scope>
    <source>
        <strain evidence="2 3">Cc11</strain>
        <strain evidence="1 4">Cc12</strain>
    </source>
</reference>
<sequence length="49" mass="5379">MALASVGVNLKSPIHNNMSATPNKEIKYPNLPLHLPECGQFIVLFCISK</sequence>